<protein>
    <submittedName>
        <fullName evidence="1">Uncharacterized protein</fullName>
    </submittedName>
</protein>
<proteinExistence type="predicted"/>
<feature type="non-terminal residue" evidence="1">
    <location>
        <position position="54"/>
    </location>
</feature>
<name>A0A328THK9_9GAMM</name>
<dbReference type="Proteomes" id="UP000244334">
    <property type="component" value="Unassembled WGS sequence"/>
</dbReference>
<dbReference type="Gene3D" id="1.10.1220.10">
    <property type="entry name" value="Met repressor-like"/>
    <property type="match status" value="1"/>
</dbReference>
<evidence type="ECO:0000313" key="2">
    <source>
        <dbReference type="Proteomes" id="UP000244334"/>
    </source>
</evidence>
<accession>A0A328THK9</accession>
<dbReference type="InterPro" id="IPR013321">
    <property type="entry name" value="Arc_rbn_hlx_hlx"/>
</dbReference>
<dbReference type="AlphaFoldDB" id="A0A328THK9"/>
<organism evidence="1 2">
    <name type="scientific">Candidatus Erwinia dacicola</name>
    <dbReference type="NCBI Taxonomy" id="252393"/>
    <lineage>
        <taxon>Bacteria</taxon>
        <taxon>Pseudomonadati</taxon>
        <taxon>Pseudomonadota</taxon>
        <taxon>Gammaproteobacteria</taxon>
        <taxon>Enterobacterales</taxon>
        <taxon>Erwiniaceae</taxon>
        <taxon>Erwinia</taxon>
    </lineage>
</organism>
<dbReference type="GO" id="GO:0006355">
    <property type="term" value="P:regulation of DNA-templated transcription"/>
    <property type="evidence" value="ECO:0007669"/>
    <property type="project" value="InterPro"/>
</dbReference>
<keyword evidence="2" id="KW-1185">Reference proteome</keyword>
<dbReference type="GO" id="GO:0043565">
    <property type="term" value="F:sequence-specific DNA binding"/>
    <property type="evidence" value="ECO:0007669"/>
    <property type="project" value="UniProtKB-ARBA"/>
</dbReference>
<evidence type="ECO:0000313" key="1">
    <source>
        <dbReference type="EMBL" id="RAP70009.1"/>
    </source>
</evidence>
<sequence length="54" mass="5940">MTDKVSLTIKIDPSLKETIKAVALENQLSLSEVVTLVKRALLQRSGDGKLMPLF</sequence>
<dbReference type="EMBL" id="LJAM02000498">
    <property type="protein sequence ID" value="RAP70009.1"/>
    <property type="molecule type" value="Genomic_DNA"/>
</dbReference>
<gene>
    <name evidence="1" type="ORF">ACZ87_03195</name>
</gene>
<reference evidence="1" key="1">
    <citation type="submission" date="2018-04" db="EMBL/GenBank/DDBJ databases">
        <title>Genomes of the Obligate Erwinia dacicola and Facultative Enterobacter sp. OLF Endosymbionts of the Olive Fruit fly, Bactrocera oleae.</title>
        <authorList>
            <person name="Estes A.M."/>
            <person name="Hearn D.J."/>
            <person name="Agarwal S."/>
            <person name="Pierson E.A."/>
            <person name="Dunning-Hotopp J.C."/>
        </authorList>
    </citation>
    <scope>NUCLEOTIDE SEQUENCE [LARGE SCALE GENOMIC DNA]</scope>
    <source>
        <strain evidence="1">Oroville</strain>
    </source>
</reference>
<comment type="caution">
    <text evidence="1">The sequence shown here is derived from an EMBL/GenBank/DDBJ whole genome shotgun (WGS) entry which is preliminary data.</text>
</comment>